<dbReference type="Proteomes" id="UP000694386">
    <property type="component" value="Unplaced"/>
</dbReference>
<dbReference type="GO" id="GO:0003723">
    <property type="term" value="F:RNA binding"/>
    <property type="evidence" value="ECO:0007669"/>
    <property type="project" value="UniProtKB-KW"/>
</dbReference>
<feature type="region of interest" description="Disordered" evidence="6">
    <location>
        <begin position="61"/>
        <end position="178"/>
    </location>
</feature>
<feature type="compositionally biased region" description="Basic and acidic residues" evidence="6">
    <location>
        <begin position="220"/>
        <end position="235"/>
    </location>
</feature>
<comment type="subcellular location">
    <subcellularLocation>
        <location evidence="1">Nucleus</location>
    </subcellularLocation>
</comment>
<accession>A0A8C2LMI6</accession>
<dbReference type="GO" id="GO:0008380">
    <property type="term" value="P:RNA splicing"/>
    <property type="evidence" value="ECO:0007669"/>
    <property type="project" value="UniProtKB-KW"/>
</dbReference>
<proteinExistence type="predicted"/>
<organism evidence="8 9">
    <name type="scientific">Cricetulus griseus</name>
    <name type="common">Chinese hamster</name>
    <name type="synonym">Cricetulus barabensis griseus</name>
    <dbReference type="NCBI Taxonomy" id="10029"/>
    <lineage>
        <taxon>Eukaryota</taxon>
        <taxon>Metazoa</taxon>
        <taxon>Chordata</taxon>
        <taxon>Craniata</taxon>
        <taxon>Vertebrata</taxon>
        <taxon>Euteleostomi</taxon>
        <taxon>Mammalia</taxon>
        <taxon>Eutheria</taxon>
        <taxon>Euarchontoglires</taxon>
        <taxon>Glires</taxon>
        <taxon>Rodentia</taxon>
        <taxon>Myomorpha</taxon>
        <taxon>Muroidea</taxon>
        <taxon>Cricetidae</taxon>
        <taxon>Cricetinae</taxon>
        <taxon>Cricetulus</taxon>
    </lineage>
</organism>
<keyword evidence="4" id="KW-0508">mRNA splicing</keyword>
<evidence type="ECO:0000313" key="9">
    <source>
        <dbReference type="Proteomes" id="UP000694386"/>
    </source>
</evidence>
<evidence type="ECO:0000256" key="4">
    <source>
        <dbReference type="ARBA" id="ARBA00023187"/>
    </source>
</evidence>
<feature type="region of interest" description="Disordered" evidence="6">
    <location>
        <begin position="206"/>
        <end position="259"/>
    </location>
</feature>
<protein>
    <recommendedName>
        <fullName evidence="7">RBM1CTR domain-containing protein</fullName>
    </recommendedName>
</protein>
<evidence type="ECO:0000256" key="1">
    <source>
        <dbReference type="ARBA" id="ARBA00004123"/>
    </source>
</evidence>
<dbReference type="InterPro" id="IPR035979">
    <property type="entry name" value="RBD_domain_sf"/>
</dbReference>
<feature type="region of interest" description="Disordered" evidence="6">
    <location>
        <begin position="272"/>
        <end position="337"/>
    </location>
</feature>
<keyword evidence="2" id="KW-0507">mRNA processing</keyword>
<dbReference type="GO" id="GO:0006397">
    <property type="term" value="P:mRNA processing"/>
    <property type="evidence" value="ECO:0007669"/>
    <property type="project" value="UniProtKB-KW"/>
</dbReference>
<feature type="compositionally biased region" description="Basic and acidic residues" evidence="6">
    <location>
        <begin position="318"/>
        <end position="337"/>
    </location>
</feature>
<dbReference type="Pfam" id="PF08081">
    <property type="entry name" value="RBM1CTR"/>
    <property type="match status" value="1"/>
</dbReference>
<sequence>EADRPRKLFIGGLNIETNEKVLEAVFVEILLMKHHETNKSRGFSLDGKSIKVEQATKPSFERWSCWHGPPLPQRSGDPPRDLRGGSGGTMGPPSRGGYMDNGSYSMNFNMRPPPQSCSPPPVRSMPSDPVRSSSGMGGRASVSRRKDSYGGPPLREPLPSRRDVYLSPSDDGYSIKDSYSSRDYYPSYCDTRDYAPLPRDYIYRDYNHSSSCDNSPSRGYGDRDGYGRDHDHSDDPSGGSYKDSYESCGDSRSLPPIQGLPPFYGVSSCYDDNSSSCDDCYSNSRSDLYSSERGLPPFMESGYPPPPDSYSSSSRGATRGDGHGGSRSDRGGGRSRY</sequence>
<evidence type="ECO:0000256" key="5">
    <source>
        <dbReference type="ARBA" id="ARBA00023242"/>
    </source>
</evidence>
<feature type="compositionally biased region" description="Pro residues" evidence="6">
    <location>
        <begin position="111"/>
        <end position="123"/>
    </location>
</feature>
<keyword evidence="3" id="KW-0694">RNA-binding</keyword>
<name>A0A8C2LMI6_CRIGR</name>
<dbReference type="InterPro" id="IPR050441">
    <property type="entry name" value="RBM"/>
</dbReference>
<dbReference type="PANTHER" id="PTHR48034">
    <property type="entry name" value="TRANSFORMER-2 SEX-DETERMINING PROTEIN-RELATED"/>
    <property type="match status" value="1"/>
</dbReference>
<dbReference type="GO" id="GO:0005634">
    <property type="term" value="C:nucleus"/>
    <property type="evidence" value="ECO:0007669"/>
    <property type="project" value="UniProtKB-SubCell"/>
</dbReference>
<keyword evidence="5" id="KW-0539">Nucleus</keyword>
<evidence type="ECO:0000313" key="8">
    <source>
        <dbReference type="Ensembl" id="ENSCGRP00001005561.1"/>
    </source>
</evidence>
<reference evidence="8" key="2">
    <citation type="submission" date="2025-09" db="UniProtKB">
        <authorList>
            <consortium name="Ensembl"/>
        </authorList>
    </citation>
    <scope>IDENTIFICATION</scope>
</reference>
<dbReference type="InterPro" id="IPR012604">
    <property type="entry name" value="RBM1CTR"/>
</dbReference>
<dbReference type="Ensembl" id="ENSCGRT00001008575.1">
    <property type="protein sequence ID" value="ENSCGRP00001005561.1"/>
    <property type="gene ID" value="ENSCGRG00001007317.1"/>
</dbReference>
<dbReference type="SUPFAM" id="SSF54928">
    <property type="entry name" value="RNA-binding domain, RBD"/>
    <property type="match status" value="1"/>
</dbReference>
<dbReference type="AlphaFoldDB" id="A0A8C2LMI6"/>
<evidence type="ECO:0000256" key="6">
    <source>
        <dbReference type="SAM" id="MobiDB-lite"/>
    </source>
</evidence>
<reference evidence="8" key="1">
    <citation type="submission" date="2025-08" db="UniProtKB">
        <authorList>
            <consortium name="Ensembl"/>
        </authorList>
    </citation>
    <scope>IDENTIFICATION</scope>
</reference>
<evidence type="ECO:0000256" key="3">
    <source>
        <dbReference type="ARBA" id="ARBA00022884"/>
    </source>
</evidence>
<feature type="domain" description="RBM1CTR" evidence="7">
    <location>
        <begin position="132"/>
        <end position="175"/>
    </location>
</feature>
<evidence type="ECO:0000256" key="2">
    <source>
        <dbReference type="ARBA" id="ARBA00022664"/>
    </source>
</evidence>
<evidence type="ECO:0000259" key="7">
    <source>
        <dbReference type="Pfam" id="PF08081"/>
    </source>
</evidence>
<feature type="compositionally biased region" description="Low complexity" evidence="6">
    <location>
        <begin position="272"/>
        <end position="287"/>
    </location>
</feature>